<evidence type="ECO:0000313" key="5">
    <source>
        <dbReference type="Proteomes" id="UP001597205"/>
    </source>
</evidence>
<dbReference type="Pfam" id="PF03960">
    <property type="entry name" value="ArsC"/>
    <property type="match status" value="1"/>
</dbReference>
<gene>
    <name evidence="4" type="primary">arsC</name>
    <name evidence="4" type="ORF">ACFQ2C_15945</name>
</gene>
<dbReference type="EC" id="1.20.4.1" evidence="4"/>
<name>A0ABW3RR27_9SPHI</name>
<dbReference type="PANTHER" id="PTHR30041">
    <property type="entry name" value="ARSENATE REDUCTASE"/>
    <property type="match status" value="1"/>
</dbReference>
<dbReference type="CDD" id="cd03034">
    <property type="entry name" value="ArsC_ArsC"/>
    <property type="match status" value="1"/>
</dbReference>
<proteinExistence type="inferred from homology"/>
<evidence type="ECO:0000256" key="3">
    <source>
        <dbReference type="PROSITE-ProRule" id="PRU01282"/>
    </source>
</evidence>
<dbReference type="InterPro" id="IPR006659">
    <property type="entry name" value="Arsenate_reductase"/>
</dbReference>
<dbReference type="GO" id="GO:0008794">
    <property type="term" value="F:arsenate reductase (glutaredoxin) activity"/>
    <property type="evidence" value="ECO:0007669"/>
    <property type="project" value="UniProtKB-EC"/>
</dbReference>
<dbReference type="EMBL" id="JBHTKY010000030">
    <property type="protein sequence ID" value="MFD1167097.1"/>
    <property type="molecule type" value="Genomic_DNA"/>
</dbReference>
<evidence type="ECO:0000313" key="4">
    <source>
        <dbReference type="EMBL" id="MFD1167097.1"/>
    </source>
</evidence>
<dbReference type="InterPro" id="IPR036249">
    <property type="entry name" value="Thioredoxin-like_sf"/>
</dbReference>
<reference evidence="5" key="1">
    <citation type="journal article" date="2019" name="Int. J. Syst. Evol. Microbiol.">
        <title>The Global Catalogue of Microorganisms (GCM) 10K type strain sequencing project: providing services to taxonomists for standard genome sequencing and annotation.</title>
        <authorList>
            <consortium name="The Broad Institute Genomics Platform"/>
            <consortium name="The Broad Institute Genome Sequencing Center for Infectious Disease"/>
            <person name="Wu L."/>
            <person name="Ma J."/>
        </authorList>
    </citation>
    <scope>NUCLEOTIDE SEQUENCE [LARGE SCALE GENOMIC DNA]</scope>
    <source>
        <strain evidence="5">CCUG 52468</strain>
    </source>
</reference>
<protein>
    <submittedName>
        <fullName evidence="4">Arsenate reductase (Glutaredoxin)</fullName>
        <ecNumber evidence="4">1.20.4.1</ecNumber>
    </submittedName>
</protein>
<dbReference type="NCBIfam" id="TIGR00014">
    <property type="entry name" value="arsC"/>
    <property type="match status" value="1"/>
</dbReference>
<evidence type="ECO:0000256" key="1">
    <source>
        <dbReference type="ARBA" id="ARBA00007198"/>
    </source>
</evidence>
<dbReference type="SUPFAM" id="SSF52833">
    <property type="entry name" value="Thioredoxin-like"/>
    <property type="match status" value="1"/>
</dbReference>
<comment type="caution">
    <text evidence="4">The sequence shown here is derived from an EMBL/GenBank/DDBJ whole genome shotgun (WGS) entry which is preliminary data.</text>
</comment>
<dbReference type="PROSITE" id="PS51353">
    <property type="entry name" value="ARSC"/>
    <property type="match status" value="1"/>
</dbReference>
<dbReference type="RefSeq" id="WP_380898203.1">
    <property type="nucleotide sequence ID" value="NZ_JBHTKY010000030.1"/>
</dbReference>
<dbReference type="PANTHER" id="PTHR30041:SF4">
    <property type="entry name" value="ARSENATE REDUCTASE"/>
    <property type="match status" value="1"/>
</dbReference>
<accession>A0ABW3RR27</accession>
<organism evidence="4 5">
    <name type="scientific">Sphingobacterium daejeonense</name>
    <dbReference type="NCBI Taxonomy" id="371142"/>
    <lineage>
        <taxon>Bacteria</taxon>
        <taxon>Pseudomonadati</taxon>
        <taxon>Bacteroidota</taxon>
        <taxon>Sphingobacteriia</taxon>
        <taxon>Sphingobacteriales</taxon>
        <taxon>Sphingobacteriaceae</taxon>
        <taxon>Sphingobacterium</taxon>
    </lineage>
</organism>
<dbReference type="InterPro" id="IPR006660">
    <property type="entry name" value="Arsenate_reductase-like"/>
</dbReference>
<keyword evidence="2 4" id="KW-0560">Oxidoreductase</keyword>
<comment type="similarity">
    <text evidence="1 3">Belongs to the ArsC family.</text>
</comment>
<dbReference type="Proteomes" id="UP001597205">
    <property type="component" value="Unassembled WGS sequence"/>
</dbReference>
<dbReference type="Gene3D" id="3.40.30.10">
    <property type="entry name" value="Glutaredoxin"/>
    <property type="match status" value="1"/>
</dbReference>
<keyword evidence="5" id="KW-1185">Reference proteome</keyword>
<evidence type="ECO:0000256" key="2">
    <source>
        <dbReference type="ARBA" id="ARBA00023002"/>
    </source>
</evidence>
<sequence>MIKIYHNNSCSKSRAAFELLKDKNLEFEIHEYLKNVPSKEELKEIIVLLKIKPFDLMRKNESLFKEKYNQMILTDEEWIDVMLENPILIERPIVIKDGQAAIGRPIENIINLLK</sequence>